<evidence type="ECO:0000259" key="4">
    <source>
        <dbReference type="Pfam" id="PF25767"/>
    </source>
</evidence>
<dbReference type="GO" id="GO:0007021">
    <property type="term" value="P:tubulin complex assembly"/>
    <property type="evidence" value="ECO:0007669"/>
    <property type="project" value="InterPro"/>
</dbReference>
<dbReference type="EMBL" id="ML986514">
    <property type="protein sequence ID" value="KAF2272997.1"/>
    <property type="molecule type" value="Genomic_DNA"/>
</dbReference>
<dbReference type="GO" id="GO:0048487">
    <property type="term" value="F:beta-tubulin binding"/>
    <property type="evidence" value="ECO:0007669"/>
    <property type="project" value="InterPro"/>
</dbReference>
<dbReference type="GO" id="GO:0000226">
    <property type="term" value="P:microtubule cytoskeleton organization"/>
    <property type="evidence" value="ECO:0007669"/>
    <property type="project" value="TreeGrafter"/>
</dbReference>
<dbReference type="InterPro" id="IPR033162">
    <property type="entry name" value="TBCD"/>
</dbReference>
<dbReference type="SUPFAM" id="SSF48371">
    <property type="entry name" value="ARM repeat"/>
    <property type="match status" value="1"/>
</dbReference>
<dbReference type="InterPro" id="IPR058033">
    <property type="entry name" value="ARM_TBCD_2nd"/>
</dbReference>
<evidence type="ECO:0000256" key="2">
    <source>
        <dbReference type="PROSITE-ProRule" id="PRU00103"/>
    </source>
</evidence>
<sequence length="1192" mass="131949">MNMNAGEDDDLRLLRSSALLLADIEKLLPRLLRKKRADNYVMRYQVKEVDMRRLVVKIEPFQEDPQLLDTHLKTFLPPLVSAYLEIIQSESTTKPKKGYLPTSHVICQILNLFCKVRGEKVIKGFLNNEPRYLEPILTELERGRNFVREDGESLPQCMLPWVERYIQLLWLSHLMLAPFPLASMSVLKSSKETSAALGVELPLEVPEVSIRTLVICVDGLKSASKERGAAANLLVRLCVRPDMQALGLLSAIVTWALSSFEKVDENPSNIHRYLGILSFLAGLVSSATNEELGPFLSDIYRTCHNIISDESLSFVKSSAVARKMIIKSFRNIVVHSLQDTSSVSSLDPTMVVEEVVEFLLDALADGDTPVRYSASKALSIITMKLDPEMSAEVVDAILGSLNENVYWEGSQRNLSGVNPLRWHGLTLTLSHLLYRRAVSTSQLPDILNALLLALAFEQRSATGRSIGTNVRDAACFGIWALARRYTTNELLAVRTSSVRASEHLTNISILQVVATELLVVACLDPAGNIRRGSSAALQELVGRHPDTVSDGIPLVQIVDFHAVGLRERAMCTVAVNAAKLQQTYWDALFQNLLGWRGTGSLDAPSRLFAASAVGLLSADKDQPVIMRVAEEVVKRLKILRPREIEERQGFVMCLSALVNQSLSPQSGILETGKRTSSTRADLTHLWTLLDNALRLDESAFASPALRPEFTASAICNFLGEMAAMSRKGQHLPELVLPYQEMTRLLNLCLARHEDTVLAAIPKATQGVLELLDKKSPGEKDTLVSTWLDKLENEASYNGLRWSGYAIALGAAYPLLEGAIRGCGTLQNRIIGVLTFRCTSAVAVEARTVALRAMTVLLESYAGFHESRQLPKDVVDQICKALHISLNDYTVTERGDVGSLVRLEALITTGTAWSASIQFRNSHGGEQLHGDVLRLSVEKLDKIRARAAHVLEQTSYGEFEEVAHRTADGVSSYEYFANALKLFHQPIPDHIKEGLCLGLASSAGMGSESVVQNSRAALLDTLDSLPTDETSESGLTLLDVANCLLGLLKNSLDNDRTLLPLLEVIAFLFDMQVMQRMVTTTFNFRALLSYTQKAHFKSSHMQKLHLALDVYRGLANIPSTRIDTINKLASMLLHPFPNIRISSAETLWLLTQEQDLKRHDWSQPPKILKPSVEAIKTTCLSKPRLMILYPCET</sequence>
<proteinExistence type="predicted"/>
<evidence type="ECO:0000313" key="6">
    <source>
        <dbReference type="Proteomes" id="UP000800097"/>
    </source>
</evidence>
<dbReference type="InterPro" id="IPR011989">
    <property type="entry name" value="ARM-like"/>
</dbReference>
<evidence type="ECO:0000259" key="3">
    <source>
        <dbReference type="Pfam" id="PF12612"/>
    </source>
</evidence>
<dbReference type="InterPro" id="IPR021133">
    <property type="entry name" value="HEAT_type_2"/>
</dbReference>
<dbReference type="AlphaFoldDB" id="A0A6A6J9R4"/>
<dbReference type="GO" id="GO:0005096">
    <property type="term" value="F:GTPase activator activity"/>
    <property type="evidence" value="ECO:0007669"/>
    <property type="project" value="InterPro"/>
</dbReference>
<dbReference type="Pfam" id="PF23579">
    <property type="entry name" value="ARM_TBCD"/>
    <property type="match status" value="1"/>
</dbReference>
<dbReference type="Proteomes" id="UP000800097">
    <property type="component" value="Unassembled WGS sequence"/>
</dbReference>
<gene>
    <name evidence="5" type="ORF">EI97DRAFT_192089</name>
</gene>
<feature type="domain" description="Tubulin-folding cofactor D ARM repeats" evidence="4">
    <location>
        <begin position="339"/>
        <end position="552"/>
    </location>
</feature>
<dbReference type="Pfam" id="PF25767">
    <property type="entry name" value="ARM_TBCD_2nd"/>
    <property type="match status" value="1"/>
</dbReference>
<evidence type="ECO:0000256" key="1">
    <source>
        <dbReference type="ARBA" id="ARBA00023186"/>
    </source>
</evidence>
<reference evidence="5" key="1">
    <citation type="journal article" date="2020" name="Stud. Mycol.">
        <title>101 Dothideomycetes genomes: a test case for predicting lifestyles and emergence of pathogens.</title>
        <authorList>
            <person name="Haridas S."/>
            <person name="Albert R."/>
            <person name="Binder M."/>
            <person name="Bloem J."/>
            <person name="Labutti K."/>
            <person name="Salamov A."/>
            <person name="Andreopoulos B."/>
            <person name="Baker S."/>
            <person name="Barry K."/>
            <person name="Bills G."/>
            <person name="Bluhm B."/>
            <person name="Cannon C."/>
            <person name="Castanera R."/>
            <person name="Culley D."/>
            <person name="Daum C."/>
            <person name="Ezra D."/>
            <person name="Gonzalez J."/>
            <person name="Henrissat B."/>
            <person name="Kuo A."/>
            <person name="Liang C."/>
            <person name="Lipzen A."/>
            <person name="Lutzoni F."/>
            <person name="Magnuson J."/>
            <person name="Mondo S."/>
            <person name="Nolan M."/>
            <person name="Ohm R."/>
            <person name="Pangilinan J."/>
            <person name="Park H.-J."/>
            <person name="Ramirez L."/>
            <person name="Alfaro M."/>
            <person name="Sun H."/>
            <person name="Tritt A."/>
            <person name="Yoshinaga Y."/>
            <person name="Zwiers L.-H."/>
            <person name="Turgeon B."/>
            <person name="Goodwin S."/>
            <person name="Spatafora J."/>
            <person name="Crous P."/>
            <person name="Grigoriev I."/>
        </authorList>
    </citation>
    <scope>NUCLEOTIDE SEQUENCE</scope>
    <source>
        <strain evidence="5">CBS 379.55</strain>
    </source>
</reference>
<dbReference type="InterPro" id="IPR016024">
    <property type="entry name" value="ARM-type_fold"/>
</dbReference>
<dbReference type="PROSITE" id="PS50077">
    <property type="entry name" value="HEAT_REPEAT"/>
    <property type="match status" value="1"/>
</dbReference>
<keyword evidence="1" id="KW-0143">Chaperone</keyword>
<protein>
    <submittedName>
        <fullName evidence="5">Uncharacterized protein</fullName>
    </submittedName>
</protein>
<dbReference type="GO" id="GO:0007023">
    <property type="term" value="P:post-chaperonin tubulin folding pathway"/>
    <property type="evidence" value="ECO:0007669"/>
    <property type="project" value="InterPro"/>
</dbReference>
<organism evidence="5 6">
    <name type="scientific">Westerdykella ornata</name>
    <dbReference type="NCBI Taxonomy" id="318751"/>
    <lineage>
        <taxon>Eukaryota</taxon>
        <taxon>Fungi</taxon>
        <taxon>Dikarya</taxon>
        <taxon>Ascomycota</taxon>
        <taxon>Pezizomycotina</taxon>
        <taxon>Dothideomycetes</taxon>
        <taxon>Pleosporomycetidae</taxon>
        <taxon>Pleosporales</taxon>
        <taxon>Sporormiaceae</taxon>
        <taxon>Westerdykella</taxon>
    </lineage>
</organism>
<dbReference type="GeneID" id="54546782"/>
<keyword evidence="6" id="KW-1185">Reference proteome</keyword>
<feature type="repeat" description="HEAT" evidence="2">
    <location>
        <begin position="355"/>
        <end position="392"/>
    </location>
</feature>
<feature type="domain" description="Tubulin-folding cofactor D C-terminal" evidence="3">
    <location>
        <begin position="926"/>
        <end position="1102"/>
    </location>
</feature>
<dbReference type="PANTHER" id="PTHR12658:SF0">
    <property type="entry name" value="TUBULIN-SPECIFIC CHAPERONE D"/>
    <property type="match status" value="1"/>
</dbReference>
<dbReference type="InterPro" id="IPR022577">
    <property type="entry name" value="TBCD_C"/>
</dbReference>
<dbReference type="PANTHER" id="PTHR12658">
    <property type="entry name" value="BETA-TUBULIN COFACTOR D"/>
    <property type="match status" value="1"/>
</dbReference>
<evidence type="ECO:0000313" key="5">
    <source>
        <dbReference type="EMBL" id="KAF2272997.1"/>
    </source>
</evidence>
<dbReference type="RefSeq" id="XP_033650536.1">
    <property type="nucleotide sequence ID" value="XM_033793607.1"/>
</dbReference>
<dbReference type="Pfam" id="PF12612">
    <property type="entry name" value="TFCD_C"/>
    <property type="match status" value="1"/>
</dbReference>
<accession>A0A6A6J9R4</accession>
<name>A0A6A6J9R4_WESOR</name>
<dbReference type="Gene3D" id="1.25.10.10">
    <property type="entry name" value="Leucine-rich Repeat Variant"/>
    <property type="match status" value="1"/>
</dbReference>
<dbReference type="OrthoDB" id="10253476at2759"/>